<proteinExistence type="predicted"/>
<evidence type="ECO:0000313" key="5">
    <source>
        <dbReference type="EMBL" id="GAU44893.1"/>
    </source>
</evidence>
<dbReference type="Pfam" id="PF00078">
    <property type="entry name" value="RVT_1"/>
    <property type="match status" value="1"/>
</dbReference>
<dbReference type="InterPro" id="IPR052343">
    <property type="entry name" value="Retrotransposon-Effector_Assoc"/>
</dbReference>
<evidence type="ECO:0000259" key="3">
    <source>
        <dbReference type="Pfam" id="PF14111"/>
    </source>
</evidence>
<dbReference type="InterPro" id="IPR025558">
    <property type="entry name" value="DUF4283"/>
</dbReference>
<dbReference type="CDD" id="cd01650">
    <property type="entry name" value="RT_nLTR_like"/>
    <property type="match status" value="1"/>
</dbReference>
<evidence type="ECO:0008006" key="7">
    <source>
        <dbReference type="Google" id="ProtNLM"/>
    </source>
</evidence>
<dbReference type="InterPro" id="IPR025836">
    <property type="entry name" value="Zn_knuckle_CX2CX4HX4C"/>
</dbReference>
<dbReference type="Pfam" id="PF14111">
    <property type="entry name" value="DUF4283"/>
    <property type="match status" value="1"/>
</dbReference>
<feature type="region of interest" description="Disordered" evidence="1">
    <location>
        <begin position="206"/>
        <end position="244"/>
    </location>
</feature>
<dbReference type="Proteomes" id="UP000242715">
    <property type="component" value="Unassembled WGS sequence"/>
</dbReference>
<evidence type="ECO:0000313" key="6">
    <source>
        <dbReference type="Proteomes" id="UP000242715"/>
    </source>
</evidence>
<evidence type="ECO:0000259" key="4">
    <source>
        <dbReference type="Pfam" id="PF14392"/>
    </source>
</evidence>
<dbReference type="EMBL" id="DF974083">
    <property type="protein sequence ID" value="GAU44893.1"/>
    <property type="molecule type" value="Genomic_DNA"/>
</dbReference>
<evidence type="ECO:0000259" key="2">
    <source>
        <dbReference type="Pfam" id="PF00078"/>
    </source>
</evidence>
<dbReference type="OrthoDB" id="1741517at2759"/>
<gene>
    <name evidence="5" type="ORF">TSUD_400560</name>
</gene>
<dbReference type="PANTHER" id="PTHR46890:SF48">
    <property type="entry name" value="RNA-DIRECTED DNA POLYMERASE"/>
    <property type="match status" value="1"/>
</dbReference>
<feature type="domain" description="Zinc knuckle CX2CX4HX4C" evidence="4">
    <location>
        <begin position="136"/>
        <end position="183"/>
    </location>
</feature>
<dbReference type="SUPFAM" id="SSF56672">
    <property type="entry name" value="DNA/RNA polymerases"/>
    <property type="match status" value="1"/>
</dbReference>
<dbReference type="PANTHER" id="PTHR46890">
    <property type="entry name" value="NON-LTR RETROLELEMENT REVERSE TRANSCRIPTASE-LIKE PROTEIN-RELATED"/>
    <property type="match status" value="1"/>
</dbReference>
<evidence type="ECO:0000256" key="1">
    <source>
        <dbReference type="SAM" id="MobiDB-lite"/>
    </source>
</evidence>
<feature type="domain" description="DUF4283" evidence="3">
    <location>
        <begin position="33"/>
        <end position="90"/>
    </location>
</feature>
<sequence>MAHPNLDGLSLHEEEEEGFSFVFEEEGDEQVDLWWCLVGHFLCEKTFHFNSMKVTMAELWNPVKGVTIKEAPSGKLLFHFAHPLDMEAVQIHDLPMGLMKESVGTQLANYIGKFVEYDKNNNTSFWRQYMRVRVKVDVRQPLKKGTKVKNRAGEWCFVKFKYEKLGVFCFICGIMGHTENKCEVRFSMEHDDGTRDWSAEIRADLRRQGGRPSSRWLKEERGGRTEQGGGRGVPSSNMEGSSRMGPVDAEVAQNLQESPQNRPIPVQPVLTTRQDQSITIHDSVPQHGGTPYMIEERLDRAMANSKWLMNYPSAKLLNLLASHSDHSPILLQNSPLIRNGSSHSFRFENSWLKEDDIDLVVEEGWGRERGADITFKTTRCAETLKEWGRKKRMRFKQEVLECSEEMERLRGRHDTTSAWRYREVVEKHARLLIQEETYWRQMAKMHWLKEGDLNTNFFHMSASSRQRAKKIEKLVNEDNMTVTTQPEMCEVARNYFDQLFKAKAAAHDSILALIAPKITIGDNARLVEPITKEELKAALFQMHPDKGFFPSSLNETNICLIPKCENPISMKDMRPISLCNVLYKVVLKLLANRLKGCLDKCVSEEQSAFVEGRSILDNALIVIEVIHALKRRTRGMKGELALKIDISKAYDKVESTLEETNQLMSILKIYEEASGQEINLTKSEVFFSRNLSVAAQEDLSRIMRVKHVLGTGSYLGLPSMIGRRKKEVFAYLKDRVWK</sequence>
<name>A0A2Z6NRY9_TRISU</name>
<dbReference type="AlphaFoldDB" id="A0A2Z6NRY9"/>
<dbReference type="Pfam" id="PF14392">
    <property type="entry name" value="zf-CCHC_4"/>
    <property type="match status" value="1"/>
</dbReference>
<accession>A0A2Z6NRY9</accession>
<dbReference type="InterPro" id="IPR043502">
    <property type="entry name" value="DNA/RNA_pol_sf"/>
</dbReference>
<reference evidence="6" key="1">
    <citation type="journal article" date="2017" name="Front. Plant Sci.">
        <title>Climate Clever Clovers: New Paradigm to Reduce the Environmental Footprint of Ruminants by Breeding Low Methanogenic Forages Utilizing Haplotype Variation.</title>
        <authorList>
            <person name="Kaur P."/>
            <person name="Appels R."/>
            <person name="Bayer P.E."/>
            <person name="Keeble-Gagnere G."/>
            <person name="Wang J."/>
            <person name="Hirakawa H."/>
            <person name="Shirasawa K."/>
            <person name="Vercoe P."/>
            <person name="Stefanova K."/>
            <person name="Durmic Z."/>
            <person name="Nichols P."/>
            <person name="Revell C."/>
            <person name="Isobe S.N."/>
            <person name="Edwards D."/>
            <person name="Erskine W."/>
        </authorList>
    </citation>
    <scope>NUCLEOTIDE SEQUENCE [LARGE SCALE GENOMIC DNA]</scope>
    <source>
        <strain evidence="6">cv. Daliak</strain>
    </source>
</reference>
<dbReference type="InterPro" id="IPR000477">
    <property type="entry name" value="RT_dom"/>
</dbReference>
<organism evidence="5 6">
    <name type="scientific">Trifolium subterraneum</name>
    <name type="common">Subterranean clover</name>
    <dbReference type="NCBI Taxonomy" id="3900"/>
    <lineage>
        <taxon>Eukaryota</taxon>
        <taxon>Viridiplantae</taxon>
        <taxon>Streptophyta</taxon>
        <taxon>Embryophyta</taxon>
        <taxon>Tracheophyta</taxon>
        <taxon>Spermatophyta</taxon>
        <taxon>Magnoliopsida</taxon>
        <taxon>eudicotyledons</taxon>
        <taxon>Gunneridae</taxon>
        <taxon>Pentapetalae</taxon>
        <taxon>rosids</taxon>
        <taxon>fabids</taxon>
        <taxon>Fabales</taxon>
        <taxon>Fabaceae</taxon>
        <taxon>Papilionoideae</taxon>
        <taxon>50 kb inversion clade</taxon>
        <taxon>NPAAA clade</taxon>
        <taxon>Hologalegina</taxon>
        <taxon>IRL clade</taxon>
        <taxon>Trifolieae</taxon>
        <taxon>Trifolium</taxon>
    </lineage>
</organism>
<protein>
    <recommendedName>
        <fullName evidence="7">CCHC-type domain-containing protein</fullName>
    </recommendedName>
</protein>
<keyword evidence="6" id="KW-1185">Reference proteome</keyword>
<feature type="domain" description="Reverse transcriptase" evidence="2">
    <location>
        <begin position="562"/>
        <end position="654"/>
    </location>
</feature>